<dbReference type="PANTHER" id="PTHR42987">
    <property type="entry name" value="PEPTIDASE S49"/>
    <property type="match status" value="1"/>
</dbReference>
<accession>A0ABM6E3E2</accession>
<feature type="domain" description="Peptidase S49" evidence="3">
    <location>
        <begin position="131"/>
        <end position="273"/>
    </location>
</feature>
<evidence type="ECO:0000313" key="4">
    <source>
        <dbReference type="EMBL" id="AOV01856.1"/>
    </source>
</evidence>
<dbReference type="Pfam" id="PF01343">
    <property type="entry name" value="Peptidase_S49"/>
    <property type="match status" value="1"/>
</dbReference>
<proteinExistence type="inferred from homology"/>
<dbReference type="GO" id="GO:0006508">
    <property type="term" value="P:proteolysis"/>
    <property type="evidence" value="ECO:0007669"/>
    <property type="project" value="UniProtKB-KW"/>
</dbReference>
<evidence type="ECO:0000256" key="1">
    <source>
        <dbReference type="ARBA" id="ARBA00008683"/>
    </source>
</evidence>
<feature type="compositionally biased region" description="Basic and acidic residues" evidence="2">
    <location>
        <begin position="415"/>
        <end position="427"/>
    </location>
</feature>
<feature type="region of interest" description="Disordered" evidence="2">
    <location>
        <begin position="399"/>
        <end position="427"/>
    </location>
</feature>
<organism evidence="4 5">
    <name type="scientific">Delftia tsuruhatensis</name>
    <dbReference type="NCBI Taxonomy" id="180282"/>
    <lineage>
        <taxon>Bacteria</taxon>
        <taxon>Pseudomonadati</taxon>
        <taxon>Pseudomonadota</taxon>
        <taxon>Betaproteobacteria</taxon>
        <taxon>Burkholderiales</taxon>
        <taxon>Comamonadaceae</taxon>
        <taxon>Delftia</taxon>
    </lineage>
</organism>
<evidence type="ECO:0000256" key="2">
    <source>
        <dbReference type="SAM" id="MobiDB-lite"/>
    </source>
</evidence>
<keyword evidence="4" id="KW-0645">Protease</keyword>
<feature type="compositionally biased region" description="Basic and acidic residues" evidence="2">
    <location>
        <begin position="299"/>
        <end position="312"/>
    </location>
</feature>
<dbReference type="SUPFAM" id="SSF52096">
    <property type="entry name" value="ClpP/crotonase"/>
    <property type="match status" value="1"/>
</dbReference>
<feature type="compositionally biased region" description="Low complexity" evidence="2">
    <location>
        <begin position="403"/>
        <end position="414"/>
    </location>
</feature>
<dbReference type="GO" id="GO:0008233">
    <property type="term" value="F:peptidase activity"/>
    <property type="evidence" value="ECO:0007669"/>
    <property type="project" value="UniProtKB-KW"/>
</dbReference>
<keyword evidence="4" id="KW-0378">Hydrolase</keyword>
<dbReference type="EMBL" id="CP017420">
    <property type="protein sequence ID" value="AOV01856.1"/>
    <property type="molecule type" value="Genomic_DNA"/>
</dbReference>
<comment type="similarity">
    <text evidence="1">Belongs to the peptidase S49 family.</text>
</comment>
<dbReference type="InterPro" id="IPR029045">
    <property type="entry name" value="ClpP/crotonase-like_dom_sf"/>
</dbReference>
<protein>
    <submittedName>
        <fullName evidence="4">Clp protease ClpP</fullName>
    </submittedName>
</protein>
<name>A0ABM6E3E2_9BURK</name>
<dbReference type="Gene3D" id="6.20.330.10">
    <property type="match status" value="1"/>
</dbReference>
<keyword evidence="5" id="KW-1185">Reference proteome</keyword>
<evidence type="ECO:0000259" key="3">
    <source>
        <dbReference type="Pfam" id="PF01343"/>
    </source>
</evidence>
<dbReference type="InterPro" id="IPR002142">
    <property type="entry name" value="Peptidase_S49"/>
</dbReference>
<gene>
    <name evidence="4" type="ORF">BI380_11055</name>
</gene>
<dbReference type="Gene3D" id="3.90.226.10">
    <property type="entry name" value="2-enoyl-CoA Hydratase, Chain A, domain 1"/>
    <property type="match status" value="1"/>
</dbReference>
<dbReference type="Proteomes" id="UP000095607">
    <property type="component" value="Chromosome"/>
</dbReference>
<dbReference type="CDD" id="cd07022">
    <property type="entry name" value="S49_Sppa_36K_type"/>
    <property type="match status" value="1"/>
</dbReference>
<evidence type="ECO:0000313" key="5">
    <source>
        <dbReference type="Proteomes" id="UP000095607"/>
    </source>
</evidence>
<reference evidence="4 5" key="1">
    <citation type="submission" date="2016-09" db="EMBL/GenBank/DDBJ databases">
        <title>Complete genome sequence of Deltia acidovorans CM13 isolated from murine proximal colonic tissue.</title>
        <authorList>
            <person name="Saffarian A."/>
        </authorList>
    </citation>
    <scope>NUCLEOTIDE SEQUENCE [LARGE SCALE GENOMIC DNA]</scope>
    <source>
        <strain evidence="4 5">CM13</strain>
    </source>
</reference>
<dbReference type="PANTHER" id="PTHR42987:SF4">
    <property type="entry name" value="PROTEASE SOHB-RELATED"/>
    <property type="match status" value="1"/>
</dbReference>
<feature type="region of interest" description="Disordered" evidence="2">
    <location>
        <begin position="290"/>
        <end position="314"/>
    </location>
</feature>
<sequence>MTLHDMILGAWAIEPGMLREIQGIYAMHLRGEKLDLDAIEARLGRPLAHEQQEYEVLPGGVALLKLSGVMAPKANLFMRVSGGISTRQATLQIESALADARVRSIVVAMDTPGGNVIGVPEFAQAIHDAGAIKPLVVHASEMLLSAGMWSGSGANAIFVSGSVVSVGSIGVVVDREFDPSSRVQQESITAGKYKRLSKPNEPLSDEARAVVQADVDYVYTLFVDDVARYRGVSAEQVLEHMADGRVFRGQQAIDAGLVDGVSTLDALLERMAADPTEFASRRKAVIKPVAPSASAGAAPKDKSSTRDPKETAMSDPITRASFEQDHAPLFAAIQAEFTVLGATQERDRIKAVLAVGEGLPGHEELLQGLAFDGKTSAADASLAVLGAEKALRAAAIEAHKQDAPPAAKGSAAPADKGEKTKAQQVEEAKAVAKEQGISLVAALKELGYAS</sequence>
<dbReference type="RefSeq" id="WP_046240445.1">
    <property type="nucleotide sequence ID" value="NZ_CBCSDN010000019.1"/>
</dbReference>
<dbReference type="InterPro" id="IPR033855">
    <property type="entry name" value="Protein_C"/>
</dbReference>